<keyword evidence="3 8" id="KW-0812">Transmembrane</keyword>
<evidence type="ECO:0000313" key="10">
    <source>
        <dbReference type="EMBL" id="GFG31550.1"/>
    </source>
</evidence>
<comment type="subcellular location">
    <subcellularLocation>
        <location evidence="1">Nucleus inner membrane</location>
        <topology evidence="1">Multi-pass membrane protein</topology>
    </subcellularLocation>
</comment>
<dbReference type="AlphaFoldDB" id="A0A6L2PJB7"/>
<evidence type="ECO:0000256" key="5">
    <source>
        <dbReference type="ARBA" id="ARBA00023136"/>
    </source>
</evidence>
<evidence type="ECO:0000313" key="11">
    <source>
        <dbReference type="Proteomes" id="UP000502823"/>
    </source>
</evidence>
<dbReference type="InterPro" id="IPR040041">
    <property type="entry name" value="TMEM201"/>
</dbReference>
<dbReference type="Proteomes" id="UP000502823">
    <property type="component" value="Unassembled WGS sequence"/>
</dbReference>
<feature type="compositionally biased region" description="Polar residues" evidence="7">
    <location>
        <begin position="523"/>
        <end position="533"/>
    </location>
</feature>
<evidence type="ECO:0000256" key="8">
    <source>
        <dbReference type="SAM" id="Phobius"/>
    </source>
</evidence>
<dbReference type="InParanoid" id="A0A6L2PJB7"/>
<keyword evidence="11" id="KW-1185">Reference proteome</keyword>
<evidence type="ECO:0000256" key="2">
    <source>
        <dbReference type="ARBA" id="ARBA00007600"/>
    </source>
</evidence>
<reference evidence="11" key="1">
    <citation type="submission" date="2020-01" db="EMBL/GenBank/DDBJ databases">
        <title>Draft genome sequence of the Termite Coptotermes fromosanus.</title>
        <authorList>
            <person name="Itakura S."/>
            <person name="Yosikawa Y."/>
            <person name="Umezawa K."/>
        </authorList>
    </citation>
    <scope>NUCLEOTIDE SEQUENCE [LARGE SCALE GENOMIC DNA]</scope>
</reference>
<dbReference type="GO" id="GO:0051015">
    <property type="term" value="F:actin filament binding"/>
    <property type="evidence" value="ECO:0007669"/>
    <property type="project" value="TreeGrafter"/>
</dbReference>
<evidence type="ECO:0000256" key="6">
    <source>
        <dbReference type="ARBA" id="ARBA00023242"/>
    </source>
</evidence>
<keyword evidence="5 8" id="KW-0472">Membrane</keyword>
<evidence type="ECO:0000256" key="4">
    <source>
        <dbReference type="ARBA" id="ARBA00022989"/>
    </source>
</evidence>
<dbReference type="GO" id="GO:0005637">
    <property type="term" value="C:nuclear inner membrane"/>
    <property type="evidence" value="ECO:0007669"/>
    <property type="project" value="UniProtKB-SubCell"/>
</dbReference>
<dbReference type="InterPro" id="IPR018617">
    <property type="entry name" value="Ima1_N"/>
</dbReference>
<feature type="transmembrane region" description="Helical" evidence="8">
    <location>
        <begin position="251"/>
        <end position="271"/>
    </location>
</feature>
<feature type="transmembrane region" description="Helical" evidence="8">
    <location>
        <begin position="197"/>
        <end position="218"/>
    </location>
</feature>
<name>A0A6L2PJB7_COPFO</name>
<evidence type="ECO:0000256" key="7">
    <source>
        <dbReference type="SAM" id="MobiDB-lite"/>
    </source>
</evidence>
<feature type="compositionally biased region" description="Low complexity" evidence="7">
    <location>
        <begin position="683"/>
        <end position="697"/>
    </location>
</feature>
<comment type="caution">
    <text evidence="10">The sequence shown here is derived from an EMBL/GenBank/DDBJ whole genome shotgun (WGS) entry which is preliminary data.</text>
</comment>
<feature type="region of interest" description="Disordered" evidence="7">
    <location>
        <begin position="523"/>
        <end position="558"/>
    </location>
</feature>
<dbReference type="GO" id="GO:0030473">
    <property type="term" value="P:nuclear migration along microtubule"/>
    <property type="evidence" value="ECO:0007669"/>
    <property type="project" value="TreeGrafter"/>
</dbReference>
<proteinExistence type="inferred from homology"/>
<evidence type="ECO:0000259" key="9">
    <source>
        <dbReference type="Pfam" id="PF09779"/>
    </source>
</evidence>
<dbReference type="PANTHER" id="PTHR28646">
    <property type="entry name" value="TRANSMEMBRANE PROTEIN 201"/>
    <property type="match status" value="1"/>
</dbReference>
<comment type="similarity">
    <text evidence="2">Belongs to the TMEM201 family.</text>
</comment>
<dbReference type="OrthoDB" id="5966927at2759"/>
<feature type="domain" description="Ima1 N-terminal" evidence="9">
    <location>
        <begin position="31"/>
        <end position="150"/>
    </location>
</feature>
<sequence length="780" mass="86243">MTAIIFRPRNCDLLGNSVAAIYDPNKFPIRVNCWFCNHNTDVPYANHNCWDCPNCEQYNGFLPDGSYNKTIPAQHDELMNRPVHALFPRKKTPSDANGNGLCRKCNVNQELKVQQLAVFTPINPAHYDEEVDEYRHHLERAYRLCPPCEEVLKQTLHKQKSTLLGFRLKQLHNTSLHGKGLIFTLKMRFFQFFSWDHVTHCFTVMLAASLVLAASGHLNKGQFPFPAVIQNSTIWSAVEVPPHIVNLLPVILTYEIPLTVLGIIAQFAAFIAKKPGKFGIICLCMWILLHVQTWLRKWKKLEKYITLLDFGILHLVVAFMTLCVCTWDALMPGRKYAAVKCHNIPRKTERLSSSSESSCQNSNISDDSLTCASENLQRKHVNNAPPSRGDSELENVHDFHPVSGTLSPHSASLTPCSEQPSLRVISTCEDDNSEDLGRGFGNLTLGSSSCEKWINRKNDAFSLFETKVYGENTCSDLFNGNLRNRKRRPIIRPSQLSLCKNVTQSSWVAGGYWQSGVHSKTVPVSGSESQDISTAPAFTPLSRSSSQSSGFVSQSSQPGVCDGATSLPNSRTGSICGADFDSFSALSEPVYSCTSSPVCYAGARPGTFIGAPYYAGSPVVTHQPYSMVPQLPGFVPNYGPPQQQPQPVPCYYAPRPLSTIWNPPAFSLVPVKEPQTPAPDVLSRSSSQNSNESRGVSVVDENNGADVLAGGQNEQQICEGQCELNEELSENVHDILQEQNEQQSGDQLSFMNGDGLHHAKRMPEGALCFSLKEQCLVSGI</sequence>
<accession>A0A6L2PJB7</accession>
<feature type="transmembrane region" description="Helical" evidence="8">
    <location>
        <begin position="307"/>
        <end position="330"/>
    </location>
</feature>
<feature type="compositionally biased region" description="Low complexity" evidence="7">
    <location>
        <begin position="542"/>
        <end position="557"/>
    </location>
</feature>
<feature type="transmembrane region" description="Helical" evidence="8">
    <location>
        <begin position="278"/>
        <end position="295"/>
    </location>
</feature>
<organism evidence="10 11">
    <name type="scientific">Coptotermes formosanus</name>
    <name type="common">Formosan subterranean termite</name>
    <dbReference type="NCBI Taxonomy" id="36987"/>
    <lineage>
        <taxon>Eukaryota</taxon>
        <taxon>Metazoa</taxon>
        <taxon>Ecdysozoa</taxon>
        <taxon>Arthropoda</taxon>
        <taxon>Hexapoda</taxon>
        <taxon>Insecta</taxon>
        <taxon>Pterygota</taxon>
        <taxon>Neoptera</taxon>
        <taxon>Polyneoptera</taxon>
        <taxon>Dictyoptera</taxon>
        <taxon>Blattodea</taxon>
        <taxon>Blattoidea</taxon>
        <taxon>Termitoidae</taxon>
        <taxon>Rhinotermitidae</taxon>
        <taxon>Coptotermes</taxon>
    </lineage>
</organism>
<keyword evidence="6" id="KW-0539">Nucleus</keyword>
<dbReference type="EMBL" id="BLKM01000318">
    <property type="protein sequence ID" value="GFG31550.1"/>
    <property type="molecule type" value="Genomic_DNA"/>
</dbReference>
<dbReference type="Pfam" id="PF09779">
    <property type="entry name" value="Ima1_N"/>
    <property type="match status" value="1"/>
</dbReference>
<keyword evidence="4 8" id="KW-1133">Transmembrane helix</keyword>
<feature type="region of interest" description="Disordered" evidence="7">
    <location>
        <begin position="671"/>
        <end position="697"/>
    </location>
</feature>
<gene>
    <name evidence="10" type="ORF">Cfor_00461</name>
</gene>
<dbReference type="PANTHER" id="PTHR28646:SF1">
    <property type="entry name" value="TRANSMEMBRANE PROTEIN 201"/>
    <property type="match status" value="1"/>
</dbReference>
<evidence type="ECO:0000256" key="1">
    <source>
        <dbReference type="ARBA" id="ARBA00004473"/>
    </source>
</evidence>
<dbReference type="GO" id="GO:0005521">
    <property type="term" value="F:lamin binding"/>
    <property type="evidence" value="ECO:0007669"/>
    <property type="project" value="TreeGrafter"/>
</dbReference>
<protein>
    <recommendedName>
        <fullName evidence="9">Ima1 N-terminal domain-containing protein</fullName>
    </recommendedName>
</protein>
<evidence type="ECO:0000256" key="3">
    <source>
        <dbReference type="ARBA" id="ARBA00022692"/>
    </source>
</evidence>